<gene>
    <name evidence="4" type="ORF">FHW23_003264</name>
</gene>
<evidence type="ECO:0000256" key="2">
    <source>
        <dbReference type="PROSITE-ProRule" id="PRU00335"/>
    </source>
</evidence>
<dbReference type="GO" id="GO:0003677">
    <property type="term" value="F:DNA binding"/>
    <property type="evidence" value="ECO:0007669"/>
    <property type="project" value="UniProtKB-UniRule"/>
</dbReference>
<dbReference type="EMBL" id="JACGXP010000006">
    <property type="protein sequence ID" value="MBA8991977.1"/>
    <property type="molecule type" value="Genomic_DNA"/>
</dbReference>
<organism evidence="4 5">
    <name type="scientific">Curtobacterium pusillum</name>
    <dbReference type="NCBI Taxonomy" id="69373"/>
    <lineage>
        <taxon>Bacteria</taxon>
        <taxon>Bacillati</taxon>
        <taxon>Actinomycetota</taxon>
        <taxon>Actinomycetes</taxon>
        <taxon>Micrococcales</taxon>
        <taxon>Microbacteriaceae</taxon>
        <taxon>Curtobacterium</taxon>
    </lineage>
</organism>
<sequence>MARFTPPASDAMRARLLLAARDEFAATGLAGARIERIAAASSSNKAQIFHYFGSKEGLFDALFAQTVAETFDEVPLDTDDLPAYAGRLHDSYVRRPWAPRLATWHRLERGAAAPLEAIVERNAAAVAEVERAQRAGVLPRKYRPAVLLGLVLHVAAFWSEAAPEFDALTQAVVPTRRRQVVVDAVTALVAG</sequence>
<proteinExistence type="predicted"/>
<evidence type="ECO:0000313" key="5">
    <source>
        <dbReference type="Proteomes" id="UP000590225"/>
    </source>
</evidence>
<dbReference type="SUPFAM" id="SSF48498">
    <property type="entry name" value="Tetracyclin repressor-like, C-terminal domain"/>
    <property type="match status" value="1"/>
</dbReference>
<dbReference type="InterPro" id="IPR009057">
    <property type="entry name" value="Homeodomain-like_sf"/>
</dbReference>
<dbReference type="InterPro" id="IPR041467">
    <property type="entry name" value="Sco4008_C"/>
</dbReference>
<feature type="domain" description="HTH tetR-type" evidence="3">
    <location>
        <begin position="10"/>
        <end position="70"/>
    </location>
</feature>
<dbReference type="PANTHER" id="PTHR30328:SF54">
    <property type="entry name" value="HTH-TYPE TRANSCRIPTIONAL REPRESSOR SCO4008"/>
    <property type="match status" value="1"/>
</dbReference>
<dbReference type="SUPFAM" id="SSF46689">
    <property type="entry name" value="Homeodomain-like"/>
    <property type="match status" value="1"/>
</dbReference>
<dbReference type="Proteomes" id="UP000590225">
    <property type="component" value="Unassembled WGS sequence"/>
</dbReference>
<dbReference type="GO" id="GO:0006355">
    <property type="term" value="P:regulation of DNA-templated transcription"/>
    <property type="evidence" value="ECO:0007669"/>
    <property type="project" value="UniProtKB-ARBA"/>
</dbReference>
<dbReference type="PANTHER" id="PTHR30328">
    <property type="entry name" value="TRANSCRIPTIONAL REPRESSOR"/>
    <property type="match status" value="1"/>
</dbReference>
<comment type="caution">
    <text evidence="4">The sequence shown here is derived from an EMBL/GenBank/DDBJ whole genome shotgun (WGS) entry which is preliminary data.</text>
</comment>
<evidence type="ECO:0000256" key="1">
    <source>
        <dbReference type="ARBA" id="ARBA00023125"/>
    </source>
</evidence>
<protein>
    <submittedName>
        <fullName evidence="4">AcrR family transcriptional regulator</fullName>
    </submittedName>
</protein>
<dbReference type="InterPro" id="IPR036271">
    <property type="entry name" value="Tet_transcr_reg_TetR-rel_C_sf"/>
</dbReference>
<accession>A0AAW3TD30</accession>
<evidence type="ECO:0000259" key="3">
    <source>
        <dbReference type="PROSITE" id="PS50977"/>
    </source>
</evidence>
<dbReference type="Pfam" id="PF00440">
    <property type="entry name" value="TetR_N"/>
    <property type="match status" value="1"/>
</dbReference>
<dbReference type="InterPro" id="IPR001647">
    <property type="entry name" value="HTH_TetR"/>
</dbReference>
<dbReference type="InterPro" id="IPR050109">
    <property type="entry name" value="HTH-type_TetR-like_transc_reg"/>
</dbReference>
<dbReference type="PROSITE" id="PS50977">
    <property type="entry name" value="HTH_TETR_2"/>
    <property type="match status" value="1"/>
</dbReference>
<evidence type="ECO:0000313" key="4">
    <source>
        <dbReference type="EMBL" id="MBA8991977.1"/>
    </source>
</evidence>
<keyword evidence="1 2" id="KW-0238">DNA-binding</keyword>
<dbReference type="RefSeq" id="WP_182516924.1">
    <property type="nucleotide sequence ID" value="NZ_JACGXP010000006.1"/>
</dbReference>
<name>A0AAW3TD30_9MICO</name>
<dbReference type="Pfam" id="PF17926">
    <property type="entry name" value="TetR_C_21"/>
    <property type="match status" value="1"/>
</dbReference>
<reference evidence="4 5" key="1">
    <citation type="submission" date="2020-07" db="EMBL/GenBank/DDBJ databases">
        <title>Above-ground endophytic microbial communities from plants in different locations in the United States.</title>
        <authorList>
            <person name="Frank C."/>
        </authorList>
    </citation>
    <scope>NUCLEOTIDE SEQUENCE [LARGE SCALE GENOMIC DNA]</scope>
    <source>
        <strain evidence="4 5">WPL5_2</strain>
    </source>
</reference>
<dbReference type="AlphaFoldDB" id="A0AAW3TD30"/>
<feature type="DNA-binding region" description="H-T-H motif" evidence="2">
    <location>
        <begin position="33"/>
        <end position="52"/>
    </location>
</feature>
<dbReference type="Gene3D" id="1.10.357.10">
    <property type="entry name" value="Tetracycline Repressor, domain 2"/>
    <property type="match status" value="1"/>
</dbReference>